<dbReference type="EMBL" id="CM026422">
    <property type="protein sequence ID" value="KAG0585703.1"/>
    <property type="molecule type" value="Genomic_DNA"/>
</dbReference>
<feature type="compositionally biased region" description="Basic and acidic residues" evidence="1">
    <location>
        <begin position="65"/>
        <end position="86"/>
    </location>
</feature>
<feature type="compositionally biased region" description="Basic and acidic residues" evidence="1">
    <location>
        <begin position="488"/>
        <end position="497"/>
    </location>
</feature>
<proteinExistence type="predicted"/>
<dbReference type="Pfam" id="PF24994">
    <property type="entry name" value="GIL1_IRKI_C"/>
    <property type="match status" value="1"/>
</dbReference>
<accession>A0A8T0ITK0</accession>
<dbReference type="AlphaFoldDB" id="A0A8T0ITK0"/>
<feature type="region of interest" description="Disordered" evidence="1">
    <location>
        <begin position="1"/>
        <end position="86"/>
    </location>
</feature>
<gene>
    <name evidence="3" type="ORF">KC19_2G031100</name>
</gene>
<dbReference type="PANTHER" id="PTHR31161">
    <property type="entry name" value="PROTEIN GRAVITROPIC IN THE LIGHT 1"/>
    <property type="match status" value="1"/>
</dbReference>
<feature type="region of interest" description="Disordered" evidence="1">
    <location>
        <begin position="424"/>
        <end position="497"/>
    </location>
</feature>
<feature type="compositionally biased region" description="Polar residues" evidence="1">
    <location>
        <begin position="361"/>
        <end position="378"/>
    </location>
</feature>
<reference evidence="3" key="1">
    <citation type="submission" date="2020-06" db="EMBL/GenBank/DDBJ databases">
        <title>WGS assembly of Ceratodon purpureus strain R40.</title>
        <authorList>
            <person name="Carey S.B."/>
            <person name="Jenkins J."/>
            <person name="Shu S."/>
            <person name="Lovell J.T."/>
            <person name="Sreedasyam A."/>
            <person name="Maumus F."/>
            <person name="Tiley G.P."/>
            <person name="Fernandez-Pozo N."/>
            <person name="Barry K."/>
            <person name="Chen C."/>
            <person name="Wang M."/>
            <person name="Lipzen A."/>
            <person name="Daum C."/>
            <person name="Saski C.A."/>
            <person name="Payton A.C."/>
            <person name="Mcbreen J.C."/>
            <person name="Conrad R.E."/>
            <person name="Kollar L.M."/>
            <person name="Olsson S."/>
            <person name="Huttunen S."/>
            <person name="Landis J.B."/>
            <person name="Wickett N.J."/>
            <person name="Johnson M.G."/>
            <person name="Rensing S.A."/>
            <person name="Grimwood J."/>
            <person name="Schmutz J."/>
            <person name="Mcdaniel S.F."/>
        </authorList>
    </citation>
    <scope>NUCLEOTIDE SEQUENCE</scope>
    <source>
        <strain evidence="3">R40</strain>
    </source>
</reference>
<organism evidence="3 4">
    <name type="scientific">Ceratodon purpureus</name>
    <name type="common">Fire moss</name>
    <name type="synonym">Dicranum purpureum</name>
    <dbReference type="NCBI Taxonomy" id="3225"/>
    <lineage>
        <taxon>Eukaryota</taxon>
        <taxon>Viridiplantae</taxon>
        <taxon>Streptophyta</taxon>
        <taxon>Embryophyta</taxon>
        <taxon>Bryophyta</taxon>
        <taxon>Bryophytina</taxon>
        <taxon>Bryopsida</taxon>
        <taxon>Dicranidae</taxon>
        <taxon>Pseudoditrichales</taxon>
        <taxon>Ditrichaceae</taxon>
        <taxon>Ceratodon</taxon>
    </lineage>
</organism>
<feature type="compositionally biased region" description="Polar residues" evidence="1">
    <location>
        <begin position="424"/>
        <end position="438"/>
    </location>
</feature>
<dbReference type="Proteomes" id="UP000822688">
    <property type="component" value="Chromosome 2"/>
</dbReference>
<comment type="caution">
    <text evidence="3">The sequence shown here is derived from an EMBL/GenBank/DDBJ whole genome shotgun (WGS) entry which is preliminary data.</text>
</comment>
<keyword evidence="4" id="KW-1185">Reference proteome</keyword>
<evidence type="ECO:0000313" key="3">
    <source>
        <dbReference type="EMBL" id="KAG0585703.1"/>
    </source>
</evidence>
<feature type="domain" description="GIL1/IRKI C-terminal" evidence="2">
    <location>
        <begin position="301"/>
        <end position="351"/>
    </location>
</feature>
<evidence type="ECO:0000313" key="4">
    <source>
        <dbReference type="Proteomes" id="UP000822688"/>
    </source>
</evidence>
<dbReference type="GO" id="GO:0009639">
    <property type="term" value="P:response to red or far red light"/>
    <property type="evidence" value="ECO:0007669"/>
    <property type="project" value="InterPro"/>
</dbReference>
<feature type="region of interest" description="Disordered" evidence="1">
    <location>
        <begin position="361"/>
        <end position="397"/>
    </location>
</feature>
<protein>
    <recommendedName>
        <fullName evidence="2">GIL1/IRKI C-terminal domain-containing protein</fullName>
    </recommendedName>
</protein>
<name>A0A8T0ITK0_CERPU</name>
<dbReference type="InterPro" id="IPR040225">
    <property type="entry name" value="GIL1-like"/>
</dbReference>
<dbReference type="GO" id="GO:0009959">
    <property type="term" value="P:negative gravitropism"/>
    <property type="evidence" value="ECO:0007669"/>
    <property type="project" value="InterPro"/>
</dbReference>
<sequence>MTGEVKDGSRKRWHQRSKSTIGDFTAAVTAPIVEPKDVLQKAPSTKGKVTGKDYGRSWFKSKKAQVKESDSSEHPESTDLEVEEKTGKPVQRVVQGLYRDDDGGPSPKILLTSHSAARDAIKEFSKDFLAQLKANPDGCVAMEAQMRQHFSLDPEFPQSDLKFLVQAYIAHHFFADFENASFGIRNPGERPWEVQQHMLDCFEQFQKYKTKTQTVLKLLENELNDTFLSKFCMKKYKTLVSLDSGGSFFGGDSQHHLDFGKEVHSDTPFYRSFLGAAVSIWLLQRLAFSFEQKIVTIYPTGGDEFQRRFMEPVVPGIGDTEDEDCDVDLEIVFTVFPGFRVSESIVESSVYIIEKPKTEYPASTSIENGAPEESQSASKELEDPASPSVGNGAAEVGQTATKESRFAKLYSLPASISAKLSESSAIKASQKSSFSKDASNNKEGEHGGLFQKIISKITRKKGHGKDKTGDDASTIDAGESTAALSSLEEVKSLHSNH</sequence>
<evidence type="ECO:0000259" key="2">
    <source>
        <dbReference type="Pfam" id="PF24994"/>
    </source>
</evidence>
<evidence type="ECO:0000256" key="1">
    <source>
        <dbReference type="SAM" id="MobiDB-lite"/>
    </source>
</evidence>
<feature type="compositionally biased region" description="Basic and acidic residues" evidence="1">
    <location>
        <begin position="1"/>
        <end position="10"/>
    </location>
</feature>
<dbReference type="InterPro" id="IPR056813">
    <property type="entry name" value="GIL1_IRKI_C"/>
</dbReference>